<dbReference type="Proteomes" id="UP000634179">
    <property type="component" value="Unassembled WGS sequence"/>
</dbReference>
<dbReference type="EMBL" id="JADUOV010000008">
    <property type="protein sequence ID" value="MBH1790838.1"/>
    <property type="molecule type" value="Genomic_DNA"/>
</dbReference>
<dbReference type="SUPFAM" id="SSF55166">
    <property type="entry name" value="Hedgehog/DD-peptidase"/>
    <property type="match status" value="1"/>
</dbReference>
<name>A0A2R3Q2F1_STEMA</name>
<sequence>MFQRLLLALALASAPVLVHAHAPATDSVEVHGKKPGFFKRLFHRHKDAPQWDGVQPELRSALERIALQMKDEGYDLRLMEGYRSKQRQAELLASQKGVTQVGPGSSCHNHGWAADMVIYKRGRPSWDLKDEQVRQGYQRFGELAQQAGLRWGGAWKSFKDMPHVEMRSECLVAIRGGSAPRRSLQTVIAKAESVSDAPKAPRWAWSVDSELAPDWACESVLCSVSWATVSRPWSYGVRPPLKGLRPEPFAEASCPMAPIALRHT</sequence>
<keyword evidence="1" id="KW-0732">Signal</keyword>
<evidence type="ECO:0000259" key="2">
    <source>
        <dbReference type="Pfam" id="PF13539"/>
    </source>
</evidence>
<feature type="domain" description="Peptidase M15C" evidence="2">
    <location>
        <begin position="105"/>
        <end position="166"/>
    </location>
</feature>
<dbReference type="EMBL" id="ABLOJW010000037">
    <property type="protein sequence ID" value="EKT4094849.1"/>
    <property type="molecule type" value="Genomic_DNA"/>
</dbReference>
<evidence type="ECO:0000313" key="4">
    <source>
        <dbReference type="EMBL" id="MBH1790838.1"/>
    </source>
</evidence>
<evidence type="ECO:0000313" key="3">
    <source>
        <dbReference type="EMBL" id="EKT4094849.1"/>
    </source>
</evidence>
<dbReference type="InterPro" id="IPR039561">
    <property type="entry name" value="Peptidase_M15C"/>
</dbReference>
<dbReference type="Proteomes" id="UP001218208">
    <property type="component" value="Unassembled WGS sequence"/>
</dbReference>
<dbReference type="RefSeq" id="WP_006375262.1">
    <property type="nucleotide sequence ID" value="NZ_CP027562.1"/>
</dbReference>
<comment type="caution">
    <text evidence="4">The sequence shown here is derived from an EMBL/GenBank/DDBJ whole genome shotgun (WGS) entry which is preliminary data.</text>
</comment>
<feature type="chain" id="PRO_5044384955" evidence="1">
    <location>
        <begin position="21"/>
        <end position="264"/>
    </location>
</feature>
<dbReference type="Pfam" id="PF13539">
    <property type="entry name" value="Peptidase_M15_4"/>
    <property type="match status" value="1"/>
</dbReference>
<proteinExistence type="predicted"/>
<evidence type="ECO:0000313" key="5">
    <source>
        <dbReference type="Proteomes" id="UP000634179"/>
    </source>
</evidence>
<feature type="signal peptide" evidence="1">
    <location>
        <begin position="1"/>
        <end position="20"/>
    </location>
</feature>
<organism evidence="4 5">
    <name type="scientific">Stenotrophomonas maltophilia</name>
    <name type="common">Pseudomonas maltophilia</name>
    <name type="synonym">Xanthomonas maltophilia</name>
    <dbReference type="NCBI Taxonomy" id="40324"/>
    <lineage>
        <taxon>Bacteria</taxon>
        <taxon>Pseudomonadati</taxon>
        <taxon>Pseudomonadota</taxon>
        <taxon>Gammaproteobacteria</taxon>
        <taxon>Lysobacterales</taxon>
        <taxon>Lysobacteraceae</taxon>
        <taxon>Stenotrophomonas</taxon>
        <taxon>Stenotrophomonas maltophilia group</taxon>
    </lineage>
</organism>
<reference evidence="4" key="1">
    <citation type="submission" date="2020-11" db="EMBL/GenBank/DDBJ databases">
        <title>Enhanced detection system for hospital associated transmission using whole genome sequencing surveillance.</title>
        <authorList>
            <person name="Harrison L.H."/>
            <person name="Van Tyne D."/>
            <person name="Marsh J.W."/>
            <person name="Griffith M.P."/>
            <person name="Snyder D.J."/>
            <person name="Cooper V.S."/>
            <person name="Mustapha M."/>
        </authorList>
    </citation>
    <scope>NUCLEOTIDE SEQUENCE</scope>
    <source>
        <strain evidence="4">STEN00053</strain>
    </source>
</reference>
<evidence type="ECO:0000256" key="1">
    <source>
        <dbReference type="SAM" id="SignalP"/>
    </source>
</evidence>
<dbReference type="GO" id="GO:0008233">
    <property type="term" value="F:peptidase activity"/>
    <property type="evidence" value="ECO:0007669"/>
    <property type="project" value="InterPro"/>
</dbReference>
<accession>A0A2R3Q2F1</accession>
<dbReference type="Gene3D" id="3.30.1380.10">
    <property type="match status" value="1"/>
</dbReference>
<dbReference type="InterPro" id="IPR009045">
    <property type="entry name" value="Zn_M74/Hedgehog-like"/>
</dbReference>
<gene>
    <name evidence="4" type="ORF">I5V89_13250</name>
    <name evidence="3" type="ORF">QEG23_004422</name>
</gene>
<protein>
    <submittedName>
        <fullName evidence="4">M15 family metallopeptidase</fullName>
    </submittedName>
</protein>
<reference evidence="3" key="2">
    <citation type="submission" date="2022-07" db="EMBL/GenBank/DDBJ databases">
        <authorList>
            <consortium name="DAFM: The Division of Animal and Food Microbiology"/>
        </authorList>
    </citation>
    <scope>NUCLEOTIDE SEQUENCE</scope>
    <source>
        <strain evidence="3">19MO01SH01-2</strain>
    </source>
</reference>
<dbReference type="CDD" id="cd14845">
    <property type="entry name" value="L-Ala-D-Glu_peptidase_like"/>
    <property type="match status" value="1"/>
</dbReference>
<dbReference type="AlphaFoldDB" id="A0A2R3Q2F1"/>